<dbReference type="GO" id="GO:0043020">
    <property type="term" value="C:NADPH oxidase complex"/>
    <property type="evidence" value="ECO:0007669"/>
    <property type="project" value="TreeGrafter"/>
</dbReference>
<dbReference type="SUPFAM" id="SSF52343">
    <property type="entry name" value="Ferredoxin reductase-like, C-terminal NADP-linked domain"/>
    <property type="match status" value="1"/>
</dbReference>
<keyword evidence="5" id="KW-1185">Reference proteome</keyword>
<sequence>MLHVDLSEDEVGATQTRDLECVSEEDDGDGGDDIEKGRHDNSVSGGEVWDGDDDGEEVIICIGAGVGITPFLSSLDAMLKKAAVHKASGEQAADVGRKKKVWLYWLTRNAGDFLTGVSILKQLSMAASRMLLKGSTALPGLTEVHLRLHVTAAVGPLQLQKPSTFLFHESLQKIICIQSATAKTPFEQENKHAFICDIPTASSMLHDTSIVDSETSESTRESAAESNSIPIRFGRPCWVQDFTSITIGEYCRSHKANKTFKAPTRWVYLCGNTRLQADVADACRWVSNETGHKFVLMCEEF</sequence>
<organism evidence="4 5">
    <name type="scientific">Perkinsus chesapeaki</name>
    <name type="common">Clam parasite</name>
    <name type="synonym">Perkinsus andrewsi</name>
    <dbReference type="NCBI Taxonomy" id="330153"/>
    <lineage>
        <taxon>Eukaryota</taxon>
        <taxon>Sar</taxon>
        <taxon>Alveolata</taxon>
        <taxon>Perkinsozoa</taxon>
        <taxon>Perkinsea</taxon>
        <taxon>Perkinsida</taxon>
        <taxon>Perkinsidae</taxon>
        <taxon>Perkinsus</taxon>
    </lineage>
</organism>
<evidence type="ECO:0000259" key="3">
    <source>
        <dbReference type="Pfam" id="PF08030"/>
    </source>
</evidence>
<comment type="caution">
    <text evidence="4">The sequence shown here is derived from an EMBL/GenBank/DDBJ whole genome shotgun (WGS) entry which is preliminary data.</text>
</comment>
<evidence type="ECO:0000256" key="1">
    <source>
        <dbReference type="ARBA" id="ARBA00023002"/>
    </source>
</evidence>
<evidence type="ECO:0000256" key="2">
    <source>
        <dbReference type="SAM" id="MobiDB-lite"/>
    </source>
</evidence>
<dbReference type="GO" id="GO:0042554">
    <property type="term" value="P:superoxide anion generation"/>
    <property type="evidence" value="ECO:0007669"/>
    <property type="project" value="TreeGrafter"/>
</dbReference>
<dbReference type="AlphaFoldDB" id="A0A7J6LFE0"/>
<gene>
    <name evidence="4" type="ORF">FOL47_008240</name>
</gene>
<dbReference type="PANTHER" id="PTHR11972">
    <property type="entry name" value="NADPH OXIDASE"/>
    <property type="match status" value="1"/>
</dbReference>
<keyword evidence="1" id="KW-0560">Oxidoreductase</keyword>
<reference evidence="4 5" key="1">
    <citation type="submission" date="2020-04" db="EMBL/GenBank/DDBJ databases">
        <title>Perkinsus chesapeaki whole genome sequence.</title>
        <authorList>
            <person name="Bogema D.R."/>
        </authorList>
    </citation>
    <scope>NUCLEOTIDE SEQUENCE [LARGE SCALE GENOMIC DNA]</scope>
    <source>
        <strain evidence="4">ATCC PRA-425</strain>
    </source>
</reference>
<dbReference type="OrthoDB" id="423121at2759"/>
<accession>A0A7J6LFE0</accession>
<dbReference type="PANTHER" id="PTHR11972:SF153">
    <property type="entry name" value="SUPEROXIDE-GENERATING NADPH OXIDASE HEAVY CHAIN SUBUNIT A"/>
    <property type="match status" value="1"/>
</dbReference>
<dbReference type="Gene3D" id="3.40.50.80">
    <property type="entry name" value="Nucleotide-binding domain of ferredoxin-NADP reductase (FNR) module"/>
    <property type="match status" value="1"/>
</dbReference>
<name>A0A7J6LFE0_PERCH</name>
<dbReference type="InterPro" id="IPR050369">
    <property type="entry name" value="RBOH/FRE"/>
</dbReference>
<evidence type="ECO:0000313" key="5">
    <source>
        <dbReference type="Proteomes" id="UP000591131"/>
    </source>
</evidence>
<feature type="region of interest" description="Disordered" evidence="2">
    <location>
        <begin position="1"/>
        <end position="51"/>
    </location>
</feature>
<dbReference type="GO" id="GO:0006952">
    <property type="term" value="P:defense response"/>
    <property type="evidence" value="ECO:0007669"/>
    <property type="project" value="TreeGrafter"/>
</dbReference>
<dbReference type="EMBL" id="JAAPAO010000518">
    <property type="protein sequence ID" value="KAF4657903.1"/>
    <property type="molecule type" value="Genomic_DNA"/>
</dbReference>
<dbReference type="Pfam" id="PF08030">
    <property type="entry name" value="NAD_binding_6"/>
    <property type="match status" value="1"/>
</dbReference>
<dbReference type="GO" id="GO:0016175">
    <property type="term" value="F:superoxide-generating NAD(P)H oxidase activity"/>
    <property type="evidence" value="ECO:0007669"/>
    <property type="project" value="TreeGrafter"/>
</dbReference>
<dbReference type="InterPro" id="IPR013121">
    <property type="entry name" value="Fe_red_NAD-bd_6"/>
</dbReference>
<feature type="compositionally biased region" description="Acidic residues" evidence="2">
    <location>
        <begin position="21"/>
        <end position="32"/>
    </location>
</feature>
<evidence type="ECO:0000313" key="4">
    <source>
        <dbReference type="EMBL" id="KAF4657903.1"/>
    </source>
</evidence>
<protein>
    <recommendedName>
        <fullName evidence="3">Ferric reductase NAD binding domain-containing protein</fullName>
    </recommendedName>
</protein>
<feature type="domain" description="Ferric reductase NAD binding" evidence="3">
    <location>
        <begin position="57"/>
        <end position="283"/>
    </location>
</feature>
<proteinExistence type="predicted"/>
<dbReference type="InterPro" id="IPR039261">
    <property type="entry name" value="FNR_nucleotide-bd"/>
</dbReference>
<dbReference type="Proteomes" id="UP000591131">
    <property type="component" value="Unassembled WGS sequence"/>
</dbReference>